<gene>
    <name evidence="2" type="ORF">ACFOW7_08320</name>
</gene>
<evidence type="ECO:0000256" key="1">
    <source>
        <dbReference type="SAM" id="MobiDB-lite"/>
    </source>
</evidence>
<organism evidence="2 3">
    <name type="scientific">Chitinimonas lacunae</name>
    <dbReference type="NCBI Taxonomy" id="1963018"/>
    <lineage>
        <taxon>Bacteria</taxon>
        <taxon>Pseudomonadati</taxon>
        <taxon>Pseudomonadota</taxon>
        <taxon>Betaproteobacteria</taxon>
        <taxon>Neisseriales</taxon>
        <taxon>Chitinibacteraceae</taxon>
        <taxon>Chitinimonas</taxon>
    </lineage>
</organism>
<dbReference type="RefSeq" id="WP_378163038.1">
    <property type="nucleotide sequence ID" value="NZ_JBHSBU010000001.1"/>
</dbReference>
<comment type="caution">
    <text evidence="2">The sequence shown here is derived from an EMBL/GenBank/DDBJ whole genome shotgun (WGS) entry which is preliminary data.</text>
</comment>
<proteinExistence type="predicted"/>
<evidence type="ECO:0000313" key="2">
    <source>
        <dbReference type="EMBL" id="MFC4159361.1"/>
    </source>
</evidence>
<sequence length="50" mass="5238">MGSSSSDKRQLEGIDHLALQHAFGKVTVAGQNDQDSCSTANTVTVNSMTV</sequence>
<feature type="region of interest" description="Disordered" evidence="1">
    <location>
        <begin position="30"/>
        <end position="50"/>
    </location>
</feature>
<evidence type="ECO:0000313" key="3">
    <source>
        <dbReference type="Proteomes" id="UP001595791"/>
    </source>
</evidence>
<name>A0ABV8MR51_9NEIS</name>
<protein>
    <submittedName>
        <fullName evidence="2">Uncharacterized protein</fullName>
    </submittedName>
</protein>
<keyword evidence="3" id="KW-1185">Reference proteome</keyword>
<accession>A0ABV8MR51</accession>
<dbReference type="EMBL" id="JBHSBU010000001">
    <property type="protein sequence ID" value="MFC4159361.1"/>
    <property type="molecule type" value="Genomic_DNA"/>
</dbReference>
<dbReference type="Proteomes" id="UP001595791">
    <property type="component" value="Unassembled WGS sequence"/>
</dbReference>
<reference evidence="3" key="1">
    <citation type="journal article" date="2019" name="Int. J. Syst. Evol. Microbiol.">
        <title>The Global Catalogue of Microorganisms (GCM) 10K type strain sequencing project: providing services to taxonomists for standard genome sequencing and annotation.</title>
        <authorList>
            <consortium name="The Broad Institute Genomics Platform"/>
            <consortium name="The Broad Institute Genome Sequencing Center for Infectious Disease"/>
            <person name="Wu L."/>
            <person name="Ma J."/>
        </authorList>
    </citation>
    <scope>NUCLEOTIDE SEQUENCE [LARGE SCALE GENOMIC DNA]</scope>
    <source>
        <strain evidence="3">LMG 29894</strain>
    </source>
</reference>